<dbReference type="EC" id="3.6.1.9" evidence="3"/>
<keyword evidence="3" id="KW-0963">Cytoplasm</keyword>
<evidence type="ECO:0000256" key="2">
    <source>
        <dbReference type="ARBA" id="ARBA00022801"/>
    </source>
</evidence>
<dbReference type="GO" id="GO:0047429">
    <property type="term" value="F:nucleoside triphosphate diphosphatase activity"/>
    <property type="evidence" value="ECO:0007669"/>
    <property type="project" value="UniProtKB-EC"/>
</dbReference>
<comment type="catalytic activity">
    <reaction evidence="3">
        <text>UTP + H2O = UMP + diphosphate + H(+)</text>
        <dbReference type="Rhea" id="RHEA:29395"/>
        <dbReference type="ChEBI" id="CHEBI:15377"/>
        <dbReference type="ChEBI" id="CHEBI:15378"/>
        <dbReference type="ChEBI" id="CHEBI:33019"/>
        <dbReference type="ChEBI" id="CHEBI:46398"/>
        <dbReference type="ChEBI" id="CHEBI:57865"/>
        <dbReference type="EC" id="3.6.1.9"/>
    </reaction>
</comment>
<feature type="site" description="Important for substrate specificity" evidence="3">
    <location>
        <position position="18"/>
    </location>
</feature>
<dbReference type="InterPro" id="IPR003697">
    <property type="entry name" value="Maf-like"/>
</dbReference>
<dbReference type="Gene3D" id="3.90.950.10">
    <property type="match status" value="1"/>
</dbReference>
<organism evidence="4 5">
    <name type="scientific">Candidatus Merdivicinus excrementipullorum</name>
    <dbReference type="NCBI Taxonomy" id="2840867"/>
    <lineage>
        <taxon>Bacteria</taxon>
        <taxon>Bacillati</taxon>
        <taxon>Bacillota</taxon>
        <taxon>Clostridia</taxon>
        <taxon>Eubacteriales</taxon>
        <taxon>Oscillospiraceae</taxon>
        <taxon>Oscillospiraceae incertae sedis</taxon>
        <taxon>Candidatus Merdivicinus</taxon>
    </lineage>
</organism>
<feature type="site" description="Important for substrate specificity" evidence="3">
    <location>
        <position position="166"/>
    </location>
</feature>
<reference evidence="4" key="2">
    <citation type="journal article" date="2021" name="PeerJ">
        <title>Extensive microbial diversity within the chicken gut microbiome revealed by metagenomics and culture.</title>
        <authorList>
            <person name="Gilroy R."/>
            <person name="Ravi A."/>
            <person name="Getino M."/>
            <person name="Pursley I."/>
            <person name="Horton D.L."/>
            <person name="Alikhan N.F."/>
            <person name="Baker D."/>
            <person name="Gharbi K."/>
            <person name="Hall N."/>
            <person name="Watson M."/>
            <person name="Adriaenssens E.M."/>
            <person name="Foster-Nyarko E."/>
            <person name="Jarju S."/>
            <person name="Secka A."/>
            <person name="Antonio M."/>
            <person name="Oren A."/>
            <person name="Chaudhuri R.R."/>
            <person name="La Ragione R."/>
            <person name="Hildebrand F."/>
            <person name="Pallen M.J."/>
        </authorList>
    </citation>
    <scope>NUCLEOTIDE SEQUENCE</scope>
    <source>
        <strain evidence="4">CHK199-13235</strain>
    </source>
</reference>
<name>A0A9D1FM82_9FIRM</name>
<keyword evidence="3" id="KW-0546">Nucleotide metabolism</keyword>
<dbReference type="Proteomes" id="UP000824002">
    <property type="component" value="Unassembled WGS sequence"/>
</dbReference>
<dbReference type="Pfam" id="PF02545">
    <property type="entry name" value="Maf"/>
    <property type="match status" value="1"/>
</dbReference>
<gene>
    <name evidence="4" type="primary">maf</name>
    <name evidence="4" type="ORF">IAB51_03095</name>
</gene>
<dbReference type="InterPro" id="IPR029001">
    <property type="entry name" value="ITPase-like_fam"/>
</dbReference>
<comment type="caution">
    <text evidence="3">Lacks conserved residue(s) required for the propagation of feature annotation.</text>
</comment>
<dbReference type="EMBL" id="DVJP01000025">
    <property type="protein sequence ID" value="HIS75775.1"/>
    <property type="molecule type" value="Genomic_DNA"/>
</dbReference>
<reference evidence="4" key="1">
    <citation type="submission" date="2020-10" db="EMBL/GenBank/DDBJ databases">
        <authorList>
            <person name="Gilroy R."/>
        </authorList>
    </citation>
    <scope>NUCLEOTIDE SEQUENCE</scope>
    <source>
        <strain evidence="4">CHK199-13235</strain>
    </source>
</reference>
<dbReference type="PIRSF" id="PIRSF006305">
    <property type="entry name" value="Maf"/>
    <property type="match status" value="1"/>
</dbReference>
<dbReference type="GO" id="GO:0009117">
    <property type="term" value="P:nucleotide metabolic process"/>
    <property type="evidence" value="ECO:0007669"/>
    <property type="project" value="UniProtKB-KW"/>
</dbReference>
<comment type="subcellular location">
    <subcellularLocation>
        <location evidence="3">Cytoplasm</location>
    </subcellularLocation>
</comment>
<evidence type="ECO:0000313" key="4">
    <source>
        <dbReference type="EMBL" id="HIS75775.1"/>
    </source>
</evidence>
<sequence>MGEFLKGRKIWLASRSPRRKELLSFIAEDFSVKVSHFDEEPLMESAGSITPEELVKALSAGKARAVFEELGCPPEGLVIGGDTVVVSPEGEIFGIPKDRQDAARMLRLLAGREHKVTTGVTLLAKSREKSFAVTTRVEFYPLSDEEISDYLDTGEPFDKAGAYGIQGYGSLLVKGISGSYDNVVGLPTAELLRELAAFCKEKEEL</sequence>
<comment type="similarity">
    <text evidence="3">Belongs to the Maf family. YhdE subfamily.</text>
</comment>
<comment type="catalytic activity">
    <reaction evidence="3">
        <text>dTTP + H2O = dTMP + diphosphate + H(+)</text>
        <dbReference type="Rhea" id="RHEA:28534"/>
        <dbReference type="ChEBI" id="CHEBI:15377"/>
        <dbReference type="ChEBI" id="CHEBI:15378"/>
        <dbReference type="ChEBI" id="CHEBI:33019"/>
        <dbReference type="ChEBI" id="CHEBI:37568"/>
        <dbReference type="ChEBI" id="CHEBI:63528"/>
        <dbReference type="EC" id="3.6.1.9"/>
    </reaction>
</comment>
<dbReference type="NCBIfam" id="TIGR00172">
    <property type="entry name" value="maf"/>
    <property type="match status" value="1"/>
</dbReference>
<dbReference type="PANTHER" id="PTHR43213:SF5">
    <property type="entry name" value="BIFUNCTIONAL DTTP_UTP PYROPHOSPHATASE_METHYLTRANSFERASE PROTEIN-RELATED"/>
    <property type="match status" value="1"/>
</dbReference>
<accession>A0A9D1FM82</accession>
<proteinExistence type="inferred from homology"/>
<feature type="active site" description="Proton acceptor" evidence="3">
    <location>
        <position position="82"/>
    </location>
</feature>
<dbReference type="HAMAP" id="MF_00528">
    <property type="entry name" value="Maf"/>
    <property type="match status" value="1"/>
</dbReference>
<evidence type="ECO:0000313" key="5">
    <source>
        <dbReference type="Proteomes" id="UP000824002"/>
    </source>
</evidence>
<comment type="function">
    <text evidence="3">Nucleoside triphosphate pyrophosphatase that hydrolyzes dTTP and UTP. May have a dual role in cell division arrest and in preventing the incorporation of modified nucleotides into cellular nucleic acids.</text>
</comment>
<comment type="cofactor">
    <cofactor evidence="1 3">
        <name>a divalent metal cation</name>
        <dbReference type="ChEBI" id="CHEBI:60240"/>
    </cofactor>
</comment>
<dbReference type="GO" id="GO:0005737">
    <property type="term" value="C:cytoplasm"/>
    <property type="evidence" value="ECO:0007669"/>
    <property type="project" value="UniProtKB-SubCell"/>
</dbReference>
<dbReference type="AlphaFoldDB" id="A0A9D1FM82"/>
<dbReference type="PANTHER" id="PTHR43213">
    <property type="entry name" value="BIFUNCTIONAL DTTP/UTP PYROPHOSPHATASE/METHYLTRANSFERASE PROTEIN-RELATED"/>
    <property type="match status" value="1"/>
</dbReference>
<dbReference type="SUPFAM" id="SSF52972">
    <property type="entry name" value="ITPase-like"/>
    <property type="match status" value="1"/>
</dbReference>
<dbReference type="CDD" id="cd00555">
    <property type="entry name" value="Maf"/>
    <property type="match status" value="1"/>
</dbReference>
<feature type="site" description="Important for substrate specificity" evidence="3">
    <location>
        <position position="83"/>
    </location>
</feature>
<protein>
    <recommendedName>
        <fullName evidence="3">dTTP/UTP pyrophosphatase</fullName>
        <shortName evidence="3">dTTPase/UTPase</shortName>
        <ecNumber evidence="3">3.6.1.9</ecNumber>
    </recommendedName>
    <alternativeName>
        <fullName evidence="3">Nucleoside triphosphate pyrophosphatase</fullName>
    </alternativeName>
    <alternativeName>
        <fullName evidence="3">Nucleotide pyrophosphatase</fullName>
        <shortName evidence="3">Nucleotide PPase</shortName>
    </alternativeName>
</protein>
<evidence type="ECO:0000256" key="1">
    <source>
        <dbReference type="ARBA" id="ARBA00001968"/>
    </source>
</evidence>
<comment type="caution">
    <text evidence="4">The sequence shown here is derived from an EMBL/GenBank/DDBJ whole genome shotgun (WGS) entry which is preliminary data.</text>
</comment>
<evidence type="ECO:0000256" key="3">
    <source>
        <dbReference type="HAMAP-Rule" id="MF_00528"/>
    </source>
</evidence>
<keyword evidence="2 3" id="KW-0378">Hydrolase</keyword>